<keyword evidence="4" id="KW-0802">TPR repeat</keyword>
<evidence type="ECO:0000256" key="3">
    <source>
        <dbReference type="ARBA" id="ARBA00022737"/>
    </source>
</evidence>
<dbReference type="CDD" id="cd05804">
    <property type="entry name" value="StaR_like"/>
    <property type="match status" value="1"/>
</dbReference>
<dbReference type="OrthoDB" id="9815900at2"/>
<dbReference type="AlphaFoldDB" id="A0A1Y5RD30"/>
<dbReference type="EMBL" id="FWFR01000001">
    <property type="protein sequence ID" value="SLN12127.1"/>
    <property type="molecule type" value="Genomic_DNA"/>
</dbReference>
<keyword evidence="3" id="KW-0677">Repeat</keyword>
<name>A0A1Y5RD30_9PROT</name>
<evidence type="ECO:0000313" key="5">
    <source>
        <dbReference type="EMBL" id="SLN12127.1"/>
    </source>
</evidence>
<sequence>MRADCFGNPVTAARAETVEAIDRFTTSLLRYGTDFAPIFAAAEAEPNCALANAYAALLGLWMENRAGLALAERHLVRAIAAAPKASEREQWIVDSVAAARDKAIGRAVGIAERLAADYPGDLFSAKVGQTHYFNVGDNAGMLRLADKVIERHRDCAWAHGMRAFGLEQCHRLDEAEEAGRRATEMLRREPWAHHAVAHVMETRGRLDDGIAWMRALADTWEDCNSFMYTHNWWHLALFHLDRGEVAETLRLYDERLWGREKSYSQDQVGAISMLWRLEMRGVDVGGRWRDVADYVAARELVHDEPFLDVQYLYALARAGEDAAADAFLEGLAAHAAAADPYLRPAWVEVALPLARAVLAQARGRDAEAVDDFAMAIPALAKIGGSHAQRDLFEQARVVCLERAGLHREALAIRRRRAEFRPAVASGWRLLRDTARAAGDVAAVGESEAALERLAAG</sequence>
<accession>A0A1Y5RD30</accession>
<dbReference type="SUPFAM" id="SSF48452">
    <property type="entry name" value="TPR-like"/>
    <property type="match status" value="1"/>
</dbReference>
<comment type="similarity">
    <text evidence="1">Belongs to the TTC38 family.</text>
</comment>
<dbReference type="RefSeq" id="WP_085881502.1">
    <property type="nucleotide sequence ID" value="NZ_FWFR01000001.1"/>
</dbReference>
<evidence type="ECO:0000256" key="1">
    <source>
        <dbReference type="ARBA" id="ARBA00005857"/>
    </source>
</evidence>
<evidence type="ECO:0000256" key="2">
    <source>
        <dbReference type="ARBA" id="ARBA00019992"/>
    </source>
</evidence>
<dbReference type="InParanoid" id="A0A1Y5RD30"/>
<dbReference type="PANTHER" id="PTHR16263:SF4">
    <property type="entry name" value="TETRATRICOPEPTIDE REPEAT PROTEIN 38"/>
    <property type="match status" value="1"/>
</dbReference>
<proteinExistence type="inferred from homology"/>
<reference evidence="5 6" key="1">
    <citation type="submission" date="2017-03" db="EMBL/GenBank/DDBJ databases">
        <authorList>
            <person name="Afonso C.L."/>
            <person name="Miller P.J."/>
            <person name="Scott M.A."/>
            <person name="Spackman E."/>
            <person name="Goraichik I."/>
            <person name="Dimitrov K.M."/>
            <person name="Suarez D.L."/>
            <person name="Swayne D.E."/>
        </authorList>
    </citation>
    <scope>NUCLEOTIDE SEQUENCE [LARGE SCALE GENOMIC DNA]</scope>
    <source>
        <strain evidence="5 6">CECT 7691</strain>
    </source>
</reference>
<evidence type="ECO:0000313" key="6">
    <source>
        <dbReference type="Proteomes" id="UP000193200"/>
    </source>
</evidence>
<protein>
    <recommendedName>
        <fullName evidence="2">Tetratricopeptide repeat protein 38</fullName>
    </recommendedName>
</protein>
<dbReference type="InterPro" id="IPR033891">
    <property type="entry name" value="TTC38"/>
</dbReference>
<organism evidence="5 6">
    <name type="scientific">Oceanibacterium hippocampi</name>
    <dbReference type="NCBI Taxonomy" id="745714"/>
    <lineage>
        <taxon>Bacteria</taxon>
        <taxon>Pseudomonadati</taxon>
        <taxon>Pseudomonadota</taxon>
        <taxon>Alphaproteobacteria</taxon>
        <taxon>Sneathiellales</taxon>
        <taxon>Sneathiellaceae</taxon>
        <taxon>Oceanibacterium</taxon>
    </lineage>
</organism>
<keyword evidence="6" id="KW-1185">Reference proteome</keyword>
<gene>
    <name evidence="5" type="ORF">OCH7691_00130</name>
</gene>
<dbReference type="PANTHER" id="PTHR16263">
    <property type="entry name" value="TETRATRICOPEPTIDE REPEAT PROTEIN 38"/>
    <property type="match status" value="1"/>
</dbReference>
<evidence type="ECO:0000256" key="4">
    <source>
        <dbReference type="ARBA" id="ARBA00022803"/>
    </source>
</evidence>
<dbReference type="Gene3D" id="1.25.40.10">
    <property type="entry name" value="Tetratricopeptide repeat domain"/>
    <property type="match status" value="1"/>
</dbReference>
<dbReference type="InterPro" id="IPR011990">
    <property type="entry name" value="TPR-like_helical_dom_sf"/>
</dbReference>
<dbReference type="Proteomes" id="UP000193200">
    <property type="component" value="Unassembled WGS sequence"/>
</dbReference>